<dbReference type="GO" id="GO:0032259">
    <property type="term" value="P:methylation"/>
    <property type="evidence" value="ECO:0007669"/>
    <property type="project" value="UniProtKB-KW"/>
</dbReference>
<organism evidence="4 5">
    <name type="scientific">Parelaphostrongylus tenuis</name>
    <name type="common">Meningeal worm</name>
    <dbReference type="NCBI Taxonomy" id="148309"/>
    <lineage>
        <taxon>Eukaryota</taxon>
        <taxon>Metazoa</taxon>
        <taxon>Ecdysozoa</taxon>
        <taxon>Nematoda</taxon>
        <taxon>Chromadorea</taxon>
        <taxon>Rhabditida</taxon>
        <taxon>Rhabditina</taxon>
        <taxon>Rhabditomorpha</taxon>
        <taxon>Strongyloidea</taxon>
        <taxon>Metastrongylidae</taxon>
        <taxon>Parelaphostrongylus</taxon>
    </lineage>
</organism>
<accession>A0AAD5MT81</accession>
<evidence type="ECO:0000256" key="3">
    <source>
        <dbReference type="ARBA" id="ARBA00022691"/>
    </source>
</evidence>
<keyword evidence="2" id="KW-0808">Transferase</keyword>
<keyword evidence="5" id="KW-1185">Reference proteome</keyword>
<gene>
    <name evidence="4" type="primary">SET-3_1</name>
    <name evidence="4" type="ORF">KIN20_005779</name>
</gene>
<evidence type="ECO:0000313" key="4">
    <source>
        <dbReference type="EMBL" id="KAJ1350069.1"/>
    </source>
</evidence>
<keyword evidence="3" id="KW-0949">S-adenosyl-L-methionine</keyword>
<feature type="non-terminal residue" evidence="4">
    <location>
        <position position="206"/>
    </location>
</feature>
<proteinExistence type="predicted"/>
<keyword evidence="1" id="KW-0489">Methyltransferase</keyword>
<dbReference type="GO" id="GO:0008168">
    <property type="term" value="F:methyltransferase activity"/>
    <property type="evidence" value="ECO:0007669"/>
    <property type="project" value="UniProtKB-KW"/>
</dbReference>
<protein>
    <submittedName>
        <fullName evidence="4">Set-3</fullName>
    </submittedName>
</protein>
<reference evidence="4" key="1">
    <citation type="submission" date="2021-06" db="EMBL/GenBank/DDBJ databases">
        <title>Parelaphostrongylus tenuis whole genome reference sequence.</title>
        <authorList>
            <person name="Garwood T.J."/>
            <person name="Larsen P.A."/>
            <person name="Fountain-Jones N.M."/>
            <person name="Garbe J.R."/>
            <person name="Macchietto M.G."/>
            <person name="Kania S.A."/>
            <person name="Gerhold R.W."/>
            <person name="Richards J.E."/>
            <person name="Wolf T.M."/>
        </authorList>
    </citation>
    <scope>NUCLEOTIDE SEQUENCE</scope>
    <source>
        <strain evidence="4">MNPRO001-30</strain>
        <tissue evidence="4">Meninges</tissue>
    </source>
</reference>
<comment type="caution">
    <text evidence="4">The sequence shown here is derived from an EMBL/GenBank/DDBJ whole genome shotgun (WGS) entry which is preliminary data.</text>
</comment>
<dbReference type="InterPro" id="IPR052097">
    <property type="entry name" value="SET-MYND_domain_protein"/>
</dbReference>
<dbReference type="EMBL" id="JAHQIW010000793">
    <property type="protein sequence ID" value="KAJ1350069.1"/>
    <property type="molecule type" value="Genomic_DNA"/>
</dbReference>
<evidence type="ECO:0000313" key="5">
    <source>
        <dbReference type="Proteomes" id="UP001196413"/>
    </source>
</evidence>
<dbReference type="GO" id="GO:0005634">
    <property type="term" value="C:nucleus"/>
    <property type="evidence" value="ECO:0007669"/>
    <property type="project" value="TreeGrafter"/>
</dbReference>
<dbReference type="AlphaFoldDB" id="A0AAD5MT81"/>
<dbReference type="GO" id="GO:0042826">
    <property type="term" value="F:histone deacetylase binding"/>
    <property type="evidence" value="ECO:0007669"/>
    <property type="project" value="TreeGrafter"/>
</dbReference>
<dbReference type="InterPro" id="IPR046341">
    <property type="entry name" value="SET_dom_sf"/>
</dbReference>
<dbReference type="SUPFAM" id="SSF82199">
    <property type="entry name" value="SET domain"/>
    <property type="match status" value="1"/>
</dbReference>
<dbReference type="PANTHER" id="PTHR46165:SF2">
    <property type="entry name" value="SET AND MYND DOMAIN-CONTAINING PROTEIN 4"/>
    <property type="match status" value="1"/>
</dbReference>
<dbReference type="Gene3D" id="2.170.270.10">
    <property type="entry name" value="SET domain"/>
    <property type="match status" value="1"/>
</dbReference>
<evidence type="ECO:0000256" key="1">
    <source>
        <dbReference type="ARBA" id="ARBA00022603"/>
    </source>
</evidence>
<sequence>DISMLLQQDLSLKRQHYLLQADPNPVDISSTHDLVTDIVNRLDSECEKQCAIRRRSLSSGNELRSILATNCNYLLSFHGNKLIFISMGIRKGEEVCDNYGVSYFKHTREERRTFLADRGFTCDCSVCVEGDSIDDMLEIITDRPDVRTLNSKLFKIVRSQIISFLVFLQSLPNVEHYKLYRNTLPDGHKSIETIAEMYVGSKGGKW</sequence>
<dbReference type="GO" id="GO:0005737">
    <property type="term" value="C:cytoplasm"/>
    <property type="evidence" value="ECO:0007669"/>
    <property type="project" value="TreeGrafter"/>
</dbReference>
<evidence type="ECO:0000256" key="2">
    <source>
        <dbReference type="ARBA" id="ARBA00022679"/>
    </source>
</evidence>
<dbReference type="Proteomes" id="UP001196413">
    <property type="component" value="Unassembled WGS sequence"/>
</dbReference>
<dbReference type="PANTHER" id="PTHR46165">
    <property type="entry name" value="SET AND MYND DOMAIN-CONTAINING PROTEIN 4"/>
    <property type="match status" value="1"/>
</dbReference>
<name>A0AAD5MT81_PARTN</name>